<gene>
    <name evidence="1" type="ORF">J2X19_001301</name>
</gene>
<accession>A0ABU2C5M9</accession>
<evidence type="ECO:0000313" key="2">
    <source>
        <dbReference type="Proteomes" id="UP001180487"/>
    </source>
</evidence>
<comment type="caution">
    <text evidence="1">The sequence shown here is derived from an EMBL/GenBank/DDBJ whole genome shotgun (WGS) entry which is preliminary data.</text>
</comment>
<evidence type="ECO:0000313" key="1">
    <source>
        <dbReference type="EMBL" id="MDR7376643.1"/>
    </source>
</evidence>
<protein>
    <submittedName>
        <fullName evidence="1">Uncharacterized protein</fullName>
    </submittedName>
</protein>
<dbReference type="Proteomes" id="UP001180487">
    <property type="component" value="Unassembled WGS sequence"/>
</dbReference>
<dbReference type="EMBL" id="JAVDXT010000001">
    <property type="protein sequence ID" value="MDR7376643.1"/>
    <property type="molecule type" value="Genomic_DNA"/>
</dbReference>
<organism evidence="1 2">
    <name type="scientific">Rhodoferax ferrireducens</name>
    <dbReference type="NCBI Taxonomy" id="192843"/>
    <lineage>
        <taxon>Bacteria</taxon>
        <taxon>Pseudomonadati</taxon>
        <taxon>Pseudomonadota</taxon>
        <taxon>Betaproteobacteria</taxon>
        <taxon>Burkholderiales</taxon>
        <taxon>Comamonadaceae</taxon>
        <taxon>Rhodoferax</taxon>
    </lineage>
</organism>
<dbReference type="RefSeq" id="WP_310371725.1">
    <property type="nucleotide sequence ID" value="NZ_JAVDXT010000001.1"/>
</dbReference>
<name>A0ABU2C5M9_9BURK</name>
<sequence length="170" mass="19512">MDDSQTPSEAPPRPAGRFQGRVEFQQRVRDAFACAAHEGWREIVVCDPNFEDWPLGERAVVESLQAWARPGRQFTMLAIAYDEVVRRHARFAVWRTTWSHLVDCRSCRQASPQDLPSALWSPAWALRRLDLERSDGICGDEPQRRLLLRQSIDEWLRKSSPAFPASILGL</sequence>
<reference evidence="1 2" key="1">
    <citation type="submission" date="2023-07" db="EMBL/GenBank/DDBJ databases">
        <title>Sorghum-associated microbial communities from plants grown in Nebraska, USA.</title>
        <authorList>
            <person name="Schachtman D."/>
        </authorList>
    </citation>
    <scope>NUCLEOTIDE SEQUENCE [LARGE SCALE GENOMIC DNA]</scope>
    <source>
        <strain evidence="1 2">BE313</strain>
    </source>
</reference>
<proteinExistence type="predicted"/>
<keyword evidence="2" id="KW-1185">Reference proteome</keyword>